<name>A0A8S7UB61_ECOLX</name>
<organism evidence="1 2">
    <name type="scientific">Escherichia coli</name>
    <dbReference type="NCBI Taxonomy" id="562"/>
    <lineage>
        <taxon>Bacteria</taxon>
        <taxon>Pseudomonadati</taxon>
        <taxon>Pseudomonadota</taxon>
        <taxon>Gammaproteobacteria</taxon>
        <taxon>Enterobacterales</taxon>
        <taxon>Enterobacteriaceae</taxon>
        <taxon>Escherichia</taxon>
    </lineage>
</organism>
<protein>
    <submittedName>
        <fullName evidence="1">Uncharacterized protein</fullName>
    </submittedName>
</protein>
<reference evidence="1 2" key="1">
    <citation type="submission" date="2019-11" db="EMBL/GenBank/DDBJ databases">
        <authorList>
            <consortium name="GenomeTrakr network: Whole genome sequencing for foodborne pathogen traceback"/>
        </authorList>
    </citation>
    <scope>NUCLEOTIDE SEQUENCE [LARGE SCALE GENOMIC DNA]</scope>
    <source>
        <strain evidence="1 2">PSU-2072</strain>
    </source>
</reference>
<evidence type="ECO:0000313" key="2">
    <source>
        <dbReference type="Proteomes" id="UP000530628"/>
    </source>
</evidence>
<accession>A0A8S7UB61</accession>
<dbReference type="Proteomes" id="UP000530628">
    <property type="component" value="Unassembled WGS sequence"/>
</dbReference>
<dbReference type="AlphaFoldDB" id="A0A8S7UB61"/>
<comment type="caution">
    <text evidence="1">The sequence shown here is derived from an EMBL/GenBank/DDBJ whole genome shotgun (WGS) entry which is preliminary data.</text>
</comment>
<gene>
    <name evidence="1" type="ORF">GNW61_27405</name>
</gene>
<dbReference type="EMBL" id="AASWOY010000175">
    <property type="protein sequence ID" value="EFH6652393.1"/>
    <property type="molecule type" value="Genomic_DNA"/>
</dbReference>
<evidence type="ECO:0000313" key="1">
    <source>
        <dbReference type="EMBL" id="EFH6652393.1"/>
    </source>
</evidence>
<sequence length="57" mass="6509">MGAAKRLLSSLRQSSARKLLSAYFPREIRVIRPEEECCQACVTSVHWDVVNATIFNR</sequence>
<proteinExistence type="predicted"/>